<dbReference type="OrthoDB" id="10045510at2759"/>
<sequence length="241" mass="27693">MTSYSVSNLNNDDEHRLQASNEHNKKKQKQIVRDDPEALNNGEESRVNPFLPNLDDIELDQNQIHSVNDNQHHLSSYNFVITNESTRFAQTRYPFPPFVLRFGSGKVTNNQVKENLIDHSNEYDILIYVKDAVSFSFLLEQAHWPKVIGNNNNYFSSAPAIPPQLCLLIKNVDLRIDFDEFFSSTLNLRNTSSPAAVLFWSKCKKYLKPLSYTVHAFIAPPGHIIKDTKEVCEVVADFYEN</sequence>
<evidence type="ECO:0000256" key="1">
    <source>
        <dbReference type="SAM" id="MobiDB-lite"/>
    </source>
</evidence>
<comment type="caution">
    <text evidence="2">The sequence shown here is derived from an EMBL/GenBank/DDBJ whole genome shotgun (WGS) entry which is preliminary data.</text>
</comment>
<dbReference type="Proteomes" id="UP000663882">
    <property type="component" value="Unassembled WGS sequence"/>
</dbReference>
<dbReference type="AlphaFoldDB" id="A0A813XV79"/>
<protein>
    <submittedName>
        <fullName evidence="2">Uncharacterized protein</fullName>
    </submittedName>
</protein>
<gene>
    <name evidence="2" type="ORF">RFH988_LOCUS7716</name>
</gene>
<reference evidence="2" key="1">
    <citation type="submission" date="2021-02" db="EMBL/GenBank/DDBJ databases">
        <authorList>
            <person name="Nowell W R."/>
        </authorList>
    </citation>
    <scope>NUCLEOTIDE SEQUENCE</scope>
</reference>
<organism evidence="2 3">
    <name type="scientific">Rotaria sordida</name>
    <dbReference type="NCBI Taxonomy" id="392033"/>
    <lineage>
        <taxon>Eukaryota</taxon>
        <taxon>Metazoa</taxon>
        <taxon>Spiralia</taxon>
        <taxon>Gnathifera</taxon>
        <taxon>Rotifera</taxon>
        <taxon>Eurotatoria</taxon>
        <taxon>Bdelloidea</taxon>
        <taxon>Philodinida</taxon>
        <taxon>Philodinidae</taxon>
        <taxon>Rotaria</taxon>
    </lineage>
</organism>
<name>A0A813XV79_9BILA</name>
<evidence type="ECO:0000313" key="3">
    <source>
        <dbReference type="Proteomes" id="UP000663882"/>
    </source>
</evidence>
<feature type="region of interest" description="Disordered" evidence="1">
    <location>
        <begin position="1"/>
        <end position="47"/>
    </location>
</feature>
<evidence type="ECO:0000313" key="2">
    <source>
        <dbReference type="EMBL" id="CAF0876007.1"/>
    </source>
</evidence>
<dbReference type="EMBL" id="CAJNOO010000247">
    <property type="protein sequence ID" value="CAF0876007.1"/>
    <property type="molecule type" value="Genomic_DNA"/>
</dbReference>
<feature type="compositionally biased region" description="Polar residues" evidence="1">
    <location>
        <begin position="1"/>
        <end position="10"/>
    </location>
</feature>
<accession>A0A813XV79</accession>
<proteinExistence type="predicted"/>